<accession>A0AAI8VLN1</accession>
<gene>
    <name evidence="3" type="ORF">KHLLAP_LOCUS7320</name>
</gene>
<dbReference type="InterPro" id="IPR000909">
    <property type="entry name" value="PLipase_C_PInositol-sp_X_dom"/>
</dbReference>
<dbReference type="PANTHER" id="PTHR13593">
    <property type="match status" value="1"/>
</dbReference>
<feature type="domain" description="Phosphatidylinositol-specific phospholipase C X" evidence="2">
    <location>
        <begin position="64"/>
        <end position="229"/>
    </location>
</feature>
<comment type="caution">
    <text evidence="3">The sequence shown here is derived from an EMBL/GenBank/DDBJ whole genome shotgun (WGS) entry which is preliminary data.</text>
</comment>
<dbReference type="SMART" id="SM00148">
    <property type="entry name" value="PLCXc"/>
    <property type="match status" value="1"/>
</dbReference>
<dbReference type="GO" id="GO:0006629">
    <property type="term" value="P:lipid metabolic process"/>
    <property type="evidence" value="ECO:0007669"/>
    <property type="project" value="InterPro"/>
</dbReference>
<reference evidence="3" key="1">
    <citation type="submission" date="2023-10" db="EMBL/GenBank/DDBJ databases">
        <authorList>
            <person name="Hackl T."/>
        </authorList>
    </citation>
    <scope>NUCLEOTIDE SEQUENCE</scope>
</reference>
<dbReference type="GO" id="GO:0008081">
    <property type="term" value="F:phosphoric diester hydrolase activity"/>
    <property type="evidence" value="ECO:0007669"/>
    <property type="project" value="InterPro"/>
</dbReference>
<keyword evidence="1" id="KW-0732">Signal</keyword>
<evidence type="ECO:0000313" key="3">
    <source>
        <dbReference type="EMBL" id="CAJ2506852.1"/>
    </source>
</evidence>
<evidence type="ECO:0000256" key="1">
    <source>
        <dbReference type="SAM" id="SignalP"/>
    </source>
</evidence>
<sequence>MRGLGLILTLTSCSLAPVLADAGSLGQYALQKLLQDGIEVFGDVESTDSANENWMGRLPDSMLITHINVPGTHDAATWNYSQATHDALSYATRCDGTAVPEPRAYRCQRMSFADSLRAGIRFFDLRCALDPIDANLVFWHGPALVSARATVADVLFGFYAWLEAHPSEMLILSFQYEGSTKVNATNDAAVQRALFDVLTSEAARRYVLQEKGTVGTLGGARGKILLVRRFDLADLPLEFEAAMPGLHMPPTVWTDNSSDFELVYNKTTNATAYIEDYYSPDAYLTTADNIAAKLNATRAHLEKATQAHFGSLFITFTSGTHVALDPPVFPEVMALGTGTGANGTEKRGVNQQLVPLLRHLKGSRLGIVVMDFFEEPEGLVDLVLRF</sequence>
<dbReference type="SUPFAM" id="SSF51695">
    <property type="entry name" value="PLC-like phosphodiesterases"/>
    <property type="match status" value="1"/>
</dbReference>
<organism evidence="3 4">
    <name type="scientific">Anthostomella pinea</name>
    <dbReference type="NCBI Taxonomy" id="933095"/>
    <lineage>
        <taxon>Eukaryota</taxon>
        <taxon>Fungi</taxon>
        <taxon>Dikarya</taxon>
        <taxon>Ascomycota</taxon>
        <taxon>Pezizomycotina</taxon>
        <taxon>Sordariomycetes</taxon>
        <taxon>Xylariomycetidae</taxon>
        <taxon>Xylariales</taxon>
        <taxon>Xylariaceae</taxon>
        <taxon>Anthostomella</taxon>
    </lineage>
</organism>
<proteinExistence type="predicted"/>
<dbReference type="Pfam" id="PF00388">
    <property type="entry name" value="PI-PLC-X"/>
    <property type="match status" value="1"/>
</dbReference>
<dbReference type="EMBL" id="CAUWAG010000010">
    <property type="protein sequence ID" value="CAJ2506852.1"/>
    <property type="molecule type" value="Genomic_DNA"/>
</dbReference>
<feature type="signal peptide" evidence="1">
    <location>
        <begin position="1"/>
        <end position="20"/>
    </location>
</feature>
<dbReference type="Proteomes" id="UP001295740">
    <property type="component" value="Unassembled WGS sequence"/>
</dbReference>
<dbReference type="PANTHER" id="PTHR13593:SF116">
    <property type="entry name" value="PLC-LIKE PHOSPHODIESTERASE"/>
    <property type="match status" value="1"/>
</dbReference>
<dbReference type="AlphaFoldDB" id="A0AAI8VLN1"/>
<keyword evidence="4" id="KW-1185">Reference proteome</keyword>
<name>A0AAI8VLN1_9PEZI</name>
<protein>
    <submittedName>
        <fullName evidence="3">Uu.00g080380.m01.CDS01</fullName>
    </submittedName>
</protein>
<dbReference type="PROSITE" id="PS50007">
    <property type="entry name" value="PIPLC_X_DOMAIN"/>
    <property type="match status" value="1"/>
</dbReference>
<evidence type="ECO:0000313" key="4">
    <source>
        <dbReference type="Proteomes" id="UP001295740"/>
    </source>
</evidence>
<dbReference type="Gene3D" id="3.20.20.190">
    <property type="entry name" value="Phosphatidylinositol (PI) phosphodiesterase"/>
    <property type="match status" value="1"/>
</dbReference>
<feature type="chain" id="PRO_5042515543" evidence="1">
    <location>
        <begin position="21"/>
        <end position="386"/>
    </location>
</feature>
<evidence type="ECO:0000259" key="2">
    <source>
        <dbReference type="SMART" id="SM00148"/>
    </source>
</evidence>
<dbReference type="InterPro" id="IPR017946">
    <property type="entry name" value="PLC-like_Pdiesterase_TIM-brl"/>
</dbReference>
<dbReference type="CDD" id="cd08586">
    <property type="entry name" value="PI-PLCc_BcPLC_like"/>
    <property type="match status" value="1"/>
</dbReference>
<dbReference type="InterPro" id="IPR051057">
    <property type="entry name" value="PI-PLC_domain"/>
</dbReference>